<feature type="region of interest" description="Disordered" evidence="1">
    <location>
        <begin position="447"/>
        <end position="471"/>
    </location>
</feature>
<organism evidence="2 3">
    <name type="scientific">Marivirga salinarum</name>
    <dbReference type="NCBI Taxonomy" id="3059078"/>
    <lineage>
        <taxon>Bacteria</taxon>
        <taxon>Pseudomonadati</taxon>
        <taxon>Bacteroidota</taxon>
        <taxon>Cytophagia</taxon>
        <taxon>Cytophagales</taxon>
        <taxon>Marivirgaceae</taxon>
        <taxon>Marivirga</taxon>
    </lineage>
</organism>
<proteinExistence type="predicted"/>
<keyword evidence="2" id="KW-0449">Lipoprotein</keyword>
<dbReference type="KEGG" id="msaa:QYS49_25085"/>
<dbReference type="RefSeq" id="WP_308347161.1">
    <property type="nucleotide sequence ID" value="NZ_CP129971.1"/>
</dbReference>
<dbReference type="Pfam" id="PF12771">
    <property type="entry name" value="SusD-like_2"/>
    <property type="match status" value="1"/>
</dbReference>
<dbReference type="EMBL" id="CP129971">
    <property type="protein sequence ID" value="WKK74904.2"/>
    <property type="molecule type" value="Genomic_DNA"/>
</dbReference>
<dbReference type="PROSITE" id="PS51257">
    <property type="entry name" value="PROKAR_LIPOPROTEIN"/>
    <property type="match status" value="1"/>
</dbReference>
<evidence type="ECO:0000256" key="1">
    <source>
        <dbReference type="SAM" id="MobiDB-lite"/>
    </source>
</evidence>
<reference evidence="2 3" key="1">
    <citation type="submission" date="2023-08" db="EMBL/GenBank/DDBJ databases">
        <title>Comparative genomics and taxonomic characterization of three novel marine species of genus Marivirga.</title>
        <authorList>
            <person name="Muhammad N."/>
            <person name="Kim S.-G."/>
        </authorList>
    </citation>
    <scope>NUCLEOTIDE SEQUENCE [LARGE SCALE GENOMIC DNA]</scope>
    <source>
        <strain evidence="2 3">BDSF4-3</strain>
    </source>
</reference>
<keyword evidence="3" id="KW-1185">Reference proteome</keyword>
<dbReference type="AlphaFoldDB" id="A0AA49GAJ4"/>
<accession>A0AA49GAJ4</accession>
<protein>
    <submittedName>
        <fullName evidence="2">SusD/RagB family nutrient-binding outer membrane lipoprotein</fullName>
    </submittedName>
</protein>
<dbReference type="InterPro" id="IPR011990">
    <property type="entry name" value="TPR-like_helical_dom_sf"/>
</dbReference>
<dbReference type="InterPro" id="IPR041662">
    <property type="entry name" value="SusD-like_2"/>
</dbReference>
<dbReference type="Gene3D" id="1.25.40.390">
    <property type="match status" value="1"/>
</dbReference>
<dbReference type="Proteomes" id="UP001230496">
    <property type="component" value="Chromosome"/>
</dbReference>
<name>A0AA49GAJ4_9BACT</name>
<dbReference type="SUPFAM" id="SSF48452">
    <property type="entry name" value="TPR-like"/>
    <property type="match status" value="1"/>
</dbReference>
<evidence type="ECO:0000313" key="3">
    <source>
        <dbReference type="Proteomes" id="UP001230496"/>
    </source>
</evidence>
<sequence length="471" mass="52425">MKSFIKTYIIGILYISLLASCGSLVEGLNENPNSPTSSPYNFVLTGAEVGAIMLHEGETARKANIFSGHLEGIDRQHLGFSEYIVSSGDFDSQWDDAYVHAIRNALVAEELAIEEDRTGIATGISKVLQALSFGTTTSLYGDIPFDEAGFIEFENPAFNAQADVYKKLQTLLDDAITELQSGEGRLVSNTDFYFEGDANPWVEVAYTLKARYYLHTGNYAEAYQAATIGISSNDNSMLVPHVQAQPGSNLYNQFFAVARPNDIKISDFFEGMMNPSSGDYRGNAKTDETARYNNYFRTNNSGVTVNTNGYMSAEAPFPLVSYAENLLILAETGLRSNDFNTGLSHLNEFRTFMRSGGYLYNVDETSNGLVYDDYVTNDFQSGGIANTDNLSQDDALLKEILEERYITLFGQIEAFSDTRRTYDEQNLRVQVPPNTGDELPQRFLYPQSEIDRNDNTPSPIPDFFEKTPINQ</sequence>
<gene>
    <name evidence="2" type="ORF">QYS49_25085</name>
</gene>
<evidence type="ECO:0000313" key="2">
    <source>
        <dbReference type="EMBL" id="WKK74904.2"/>
    </source>
</evidence>